<evidence type="ECO:0000313" key="1">
    <source>
        <dbReference type="EMBL" id="KVI09716.1"/>
    </source>
</evidence>
<proteinExistence type="predicted"/>
<accession>A0A103YIG2</accession>
<reference evidence="1 2" key="1">
    <citation type="journal article" date="2016" name="Sci. Rep.">
        <title>The genome sequence of the outbreeding globe artichoke constructed de novo incorporating a phase-aware low-pass sequencing strategy of F1 progeny.</title>
        <authorList>
            <person name="Scaglione D."/>
            <person name="Reyes-Chin-Wo S."/>
            <person name="Acquadro A."/>
            <person name="Froenicke L."/>
            <person name="Portis E."/>
            <person name="Beitel C."/>
            <person name="Tirone M."/>
            <person name="Mauro R."/>
            <person name="Lo Monaco A."/>
            <person name="Mauromicale G."/>
            <person name="Faccioli P."/>
            <person name="Cattivelli L."/>
            <person name="Rieseberg L."/>
            <person name="Michelmore R."/>
            <person name="Lanteri S."/>
        </authorList>
    </citation>
    <scope>NUCLEOTIDE SEQUENCE [LARGE SCALE GENOMIC DNA]</scope>
    <source>
        <strain evidence="1">2C</strain>
    </source>
</reference>
<organism evidence="1 2">
    <name type="scientific">Cynara cardunculus var. scolymus</name>
    <name type="common">Globe artichoke</name>
    <name type="synonym">Cynara scolymus</name>
    <dbReference type="NCBI Taxonomy" id="59895"/>
    <lineage>
        <taxon>Eukaryota</taxon>
        <taxon>Viridiplantae</taxon>
        <taxon>Streptophyta</taxon>
        <taxon>Embryophyta</taxon>
        <taxon>Tracheophyta</taxon>
        <taxon>Spermatophyta</taxon>
        <taxon>Magnoliopsida</taxon>
        <taxon>eudicotyledons</taxon>
        <taxon>Gunneridae</taxon>
        <taxon>Pentapetalae</taxon>
        <taxon>asterids</taxon>
        <taxon>campanulids</taxon>
        <taxon>Asterales</taxon>
        <taxon>Asteraceae</taxon>
        <taxon>Carduoideae</taxon>
        <taxon>Cardueae</taxon>
        <taxon>Carduinae</taxon>
        <taxon>Cynara</taxon>
    </lineage>
</organism>
<dbReference type="AlphaFoldDB" id="A0A103YIG2"/>
<name>A0A103YIG2_CYNCS</name>
<dbReference type="Gramene" id="KVI09716">
    <property type="protein sequence ID" value="KVI09716"/>
    <property type="gene ID" value="Ccrd_011906"/>
</dbReference>
<comment type="caution">
    <text evidence="1">The sequence shown here is derived from an EMBL/GenBank/DDBJ whole genome shotgun (WGS) entry which is preliminary data.</text>
</comment>
<evidence type="ECO:0000313" key="2">
    <source>
        <dbReference type="Proteomes" id="UP000243975"/>
    </source>
</evidence>
<dbReference type="Proteomes" id="UP000243975">
    <property type="component" value="Unassembled WGS sequence"/>
</dbReference>
<gene>
    <name evidence="1" type="ORF">Ccrd_011906</name>
</gene>
<protein>
    <submittedName>
        <fullName evidence="1">Uncharacterized protein</fullName>
    </submittedName>
</protein>
<keyword evidence="2" id="KW-1185">Reference proteome</keyword>
<sequence length="94" mass="11460">MKERCRSHGPFQLDERQVPHPWVYLEEWMNIVPRSCRLRLAHFWILMISQILDQTIEEVEDRNHLRSGYSWSYKMQVQDTPTTNFLMSDFAPEY</sequence>
<dbReference type="EMBL" id="LEKV01001044">
    <property type="protein sequence ID" value="KVI09716.1"/>
    <property type="molecule type" value="Genomic_DNA"/>
</dbReference>